<evidence type="ECO:0000313" key="9">
    <source>
        <dbReference type="EMBL" id="MDQ0167966.1"/>
    </source>
</evidence>
<gene>
    <name evidence="9" type="ORF">J2S11_003896</name>
</gene>
<dbReference type="PANTHER" id="PTHR43808:SF31">
    <property type="entry name" value="N-ACETYL-L-CITRULLINE DEACETYLASE"/>
    <property type="match status" value="1"/>
</dbReference>
<dbReference type="InterPro" id="IPR050072">
    <property type="entry name" value="Peptidase_M20A"/>
</dbReference>
<dbReference type="Gene3D" id="3.30.70.360">
    <property type="match status" value="2"/>
</dbReference>
<keyword evidence="4" id="KW-0479">Metal-binding</keyword>
<evidence type="ECO:0000256" key="3">
    <source>
        <dbReference type="ARBA" id="ARBA00022670"/>
    </source>
</evidence>
<dbReference type="EMBL" id="JAUSTY010000022">
    <property type="protein sequence ID" value="MDQ0167966.1"/>
    <property type="molecule type" value="Genomic_DNA"/>
</dbReference>
<protein>
    <submittedName>
        <fullName evidence="9">Succinyl-diaminopimelate desuccinylase</fullName>
        <ecNumber evidence="9">3.5.1.18</ecNumber>
    </submittedName>
</protein>
<evidence type="ECO:0000313" key="10">
    <source>
        <dbReference type="Proteomes" id="UP001235840"/>
    </source>
</evidence>
<dbReference type="PANTHER" id="PTHR43808">
    <property type="entry name" value="ACETYLORNITHINE DEACETYLASE"/>
    <property type="match status" value="1"/>
</dbReference>
<name>A0ABT9W3Z6_9BACI</name>
<dbReference type="NCBIfam" id="TIGR01887">
    <property type="entry name" value="dipeptidaselike"/>
    <property type="match status" value="1"/>
</dbReference>
<accession>A0ABT9W3Z6</accession>
<dbReference type="SUPFAM" id="SSF53187">
    <property type="entry name" value="Zn-dependent exopeptidases"/>
    <property type="match status" value="1"/>
</dbReference>
<keyword evidence="3" id="KW-0645">Protease</keyword>
<dbReference type="EC" id="3.5.1.18" evidence="9"/>
<sequence>MKFRVSEEQYRQCIESLQELIRIPSVKAAPTEGNPFGEQIGKALDFFLGHAKQLGFTVRDIDRYVGIVEMGEGDEELGILVHIDVVPEGDHSAWRFAPYSAEIHDGSIWGRGTLDDKGPAMAVLYAMKLLADQNIQWNKRVRLIIGTDEESSWQDIAYYKQKEKPPTIAFTPDGCFPVTNSEKGILTLGYEKQREQASIASIVKEVQAGERHNVTPGVAKAVIQLSHESSIEAFKSTDQISIELQSDGRILITAKGVAGRTSDPNVETNAIHILLTYLKQCLPKNDGFREVIDFYKTYVQDSNGAGHDCQLSDEISGELTLAPCVLEWNSFRVNLVSNIRYPSSLQLEEILDRVRGKLASSSFTWSVVEHKAPIFVPKDDPFITKLMHVYTSYFNRQDEPLSISGGTYARAFPNTVAFGALIPGKPLNAHEANEHVELKVVQDWIQIYANAIYALVAKIE</sequence>
<evidence type="ECO:0000256" key="4">
    <source>
        <dbReference type="ARBA" id="ARBA00022723"/>
    </source>
</evidence>
<dbReference type="InterPro" id="IPR036264">
    <property type="entry name" value="Bact_exopeptidase_dim_dom"/>
</dbReference>
<keyword evidence="7" id="KW-0224">Dipeptidase</keyword>
<evidence type="ECO:0000256" key="2">
    <source>
        <dbReference type="ARBA" id="ARBA00006247"/>
    </source>
</evidence>
<dbReference type="Proteomes" id="UP001235840">
    <property type="component" value="Unassembled WGS sequence"/>
</dbReference>
<dbReference type="InterPro" id="IPR002933">
    <property type="entry name" value="Peptidase_M20"/>
</dbReference>
<reference evidence="9 10" key="1">
    <citation type="submission" date="2023-07" db="EMBL/GenBank/DDBJ databases">
        <title>Genomic Encyclopedia of Type Strains, Phase IV (KMG-IV): sequencing the most valuable type-strain genomes for metagenomic binning, comparative biology and taxonomic classification.</title>
        <authorList>
            <person name="Goeker M."/>
        </authorList>
    </citation>
    <scope>NUCLEOTIDE SEQUENCE [LARGE SCALE GENOMIC DNA]</scope>
    <source>
        <strain evidence="9 10">DSM 12751</strain>
    </source>
</reference>
<dbReference type="Gene3D" id="3.40.630.10">
    <property type="entry name" value="Zn peptidases"/>
    <property type="match status" value="1"/>
</dbReference>
<dbReference type="Pfam" id="PF01546">
    <property type="entry name" value="Peptidase_M20"/>
    <property type="match status" value="1"/>
</dbReference>
<dbReference type="RefSeq" id="WP_307397327.1">
    <property type="nucleotide sequence ID" value="NZ_BAAADK010000017.1"/>
</dbReference>
<dbReference type="SUPFAM" id="SSF55031">
    <property type="entry name" value="Bacterial exopeptidase dimerisation domain"/>
    <property type="match status" value="1"/>
</dbReference>
<keyword evidence="10" id="KW-1185">Reference proteome</keyword>
<evidence type="ECO:0000256" key="7">
    <source>
        <dbReference type="ARBA" id="ARBA00022997"/>
    </source>
</evidence>
<comment type="similarity">
    <text evidence="2">Belongs to the peptidase M20A family.</text>
</comment>
<dbReference type="InterPro" id="IPR010964">
    <property type="entry name" value="M20A_pepV-rel"/>
</dbReference>
<evidence type="ECO:0000256" key="1">
    <source>
        <dbReference type="ARBA" id="ARBA00001947"/>
    </source>
</evidence>
<evidence type="ECO:0000256" key="6">
    <source>
        <dbReference type="ARBA" id="ARBA00022833"/>
    </source>
</evidence>
<dbReference type="GO" id="GO:0009014">
    <property type="term" value="F:succinyl-diaminopimelate desuccinylase activity"/>
    <property type="evidence" value="ECO:0007669"/>
    <property type="project" value="UniProtKB-EC"/>
</dbReference>
<organism evidence="9 10">
    <name type="scientific">Caldalkalibacillus horti</name>
    <dbReference type="NCBI Taxonomy" id="77523"/>
    <lineage>
        <taxon>Bacteria</taxon>
        <taxon>Bacillati</taxon>
        <taxon>Bacillota</taxon>
        <taxon>Bacilli</taxon>
        <taxon>Bacillales</taxon>
        <taxon>Bacillaceae</taxon>
        <taxon>Caldalkalibacillus</taxon>
    </lineage>
</organism>
<proteinExistence type="inferred from homology"/>
<comment type="cofactor">
    <cofactor evidence="1">
        <name>Zn(2+)</name>
        <dbReference type="ChEBI" id="CHEBI:29105"/>
    </cofactor>
</comment>
<evidence type="ECO:0000256" key="8">
    <source>
        <dbReference type="ARBA" id="ARBA00023049"/>
    </source>
</evidence>
<evidence type="ECO:0000256" key="5">
    <source>
        <dbReference type="ARBA" id="ARBA00022801"/>
    </source>
</evidence>
<keyword evidence="6" id="KW-0862">Zinc</keyword>
<keyword evidence="5 9" id="KW-0378">Hydrolase</keyword>
<comment type="caution">
    <text evidence="9">The sequence shown here is derived from an EMBL/GenBank/DDBJ whole genome shotgun (WGS) entry which is preliminary data.</text>
</comment>
<keyword evidence="8" id="KW-0482">Metalloprotease</keyword>